<evidence type="ECO:0000256" key="1">
    <source>
        <dbReference type="SAM" id="MobiDB-lite"/>
    </source>
</evidence>
<feature type="region of interest" description="Disordered" evidence="1">
    <location>
        <begin position="1009"/>
        <end position="1283"/>
    </location>
</feature>
<keyword evidence="2" id="KW-0472">Membrane</keyword>
<dbReference type="InterPro" id="IPR055437">
    <property type="entry name" value="TMEM131L_Ig_5"/>
</dbReference>
<dbReference type="Pfam" id="PF24501">
    <property type="entry name" value="Ig_TMEM131L_5"/>
    <property type="match status" value="1"/>
</dbReference>
<gene>
    <name evidence="5" type="ORF">J437_LFUL015727</name>
</gene>
<dbReference type="GO" id="GO:0016020">
    <property type="term" value="C:membrane"/>
    <property type="evidence" value="ECO:0007669"/>
    <property type="project" value="TreeGrafter"/>
</dbReference>
<feature type="domain" description="TMEM131L fourth Ig-like" evidence="3">
    <location>
        <begin position="373"/>
        <end position="525"/>
    </location>
</feature>
<evidence type="ECO:0000313" key="6">
    <source>
        <dbReference type="Proteomes" id="UP000792457"/>
    </source>
</evidence>
<feature type="domain" description="TMEM131L fifth Ig-like" evidence="4">
    <location>
        <begin position="578"/>
        <end position="640"/>
    </location>
</feature>
<evidence type="ECO:0000259" key="3">
    <source>
        <dbReference type="Pfam" id="PF24499"/>
    </source>
</evidence>
<evidence type="ECO:0000256" key="2">
    <source>
        <dbReference type="SAM" id="Phobius"/>
    </source>
</evidence>
<dbReference type="InterPro" id="IPR039877">
    <property type="entry name" value="TMEM131-like"/>
</dbReference>
<name>A0A8K0KKW8_LADFU</name>
<feature type="region of interest" description="Disordered" evidence="1">
    <location>
        <begin position="1619"/>
        <end position="1663"/>
    </location>
</feature>
<dbReference type="EMBL" id="KZ308916">
    <property type="protein sequence ID" value="KAG8235500.1"/>
    <property type="molecule type" value="Genomic_DNA"/>
</dbReference>
<feature type="compositionally biased region" description="Basic and acidic residues" evidence="1">
    <location>
        <begin position="904"/>
        <end position="914"/>
    </location>
</feature>
<evidence type="ECO:0008006" key="7">
    <source>
        <dbReference type="Google" id="ProtNLM"/>
    </source>
</evidence>
<keyword evidence="2" id="KW-0812">Transmembrane</keyword>
<dbReference type="PANTHER" id="PTHR22050">
    <property type="entry name" value="RW1 PROTEIN HOMOLOG"/>
    <property type="match status" value="1"/>
</dbReference>
<feature type="transmembrane region" description="Helical" evidence="2">
    <location>
        <begin position="705"/>
        <end position="723"/>
    </location>
</feature>
<feature type="transmembrane region" description="Helical" evidence="2">
    <location>
        <begin position="679"/>
        <end position="700"/>
    </location>
</feature>
<keyword evidence="2" id="KW-1133">Transmembrane helix</keyword>
<comment type="caution">
    <text evidence="5">The sequence shown here is derived from an EMBL/GenBank/DDBJ whole genome shotgun (WGS) entry which is preliminary data.</text>
</comment>
<protein>
    <recommendedName>
        <fullName evidence="7">Transmembrane protein 131</fullName>
    </recommendedName>
</protein>
<evidence type="ECO:0000259" key="4">
    <source>
        <dbReference type="Pfam" id="PF24501"/>
    </source>
</evidence>
<evidence type="ECO:0000313" key="5">
    <source>
        <dbReference type="EMBL" id="KAG8235500.1"/>
    </source>
</evidence>
<feature type="compositionally biased region" description="Polar residues" evidence="1">
    <location>
        <begin position="743"/>
        <end position="756"/>
    </location>
</feature>
<keyword evidence="6" id="KW-1185">Reference proteome</keyword>
<feature type="compositionally biased region" description="Basic and acidic residues" evidence="1">
    <location>
        <begin position="1183"/>
        <end position="1192"/>
    </location>
</feature>
<dbReference type="InterPro" id="IPR055436">
    <property type="entry name" value="Ig_TMEM131L_4"/>
</dbReference>
<accession>A0A8K0KKW8</accession>
<proteinExistence type="predicted"/>
<sequence length="1694" mass="182168">MFQLGINEKLVTANFTLESSLFLHTNVSKLSIPLLCYNGRLKKVILPFDIGSNTEELVDEINFGLVGSGRKMDSYFAVVNENPVEIRLKSWGTNLSSSESGEAVVASVELAGLVLKPHQYAVFKIAATASTREGWLKGIAFVETQFERLSLSVKMRSAKGSLDVLRETLVFDECFPGKLCEQPLEVVSSFEVPMVAKSVITHPPDSRVTFFPASVDEGRKCGAIDPKPSSNVPLPSICPHGTSLLGHLTFNPKAACGDRCYLGVSAAHKGGNIQWAQSATVPVHTSSPNVTPPASLPSHIAESDSALVDLLHSRFTALSGWQNVSLRLDTSEARRVAFKAAARLVWPRLLWWKGTKCPGNKKTCSLVNTWQDIRFPLTHVANTSILEVSLENPSDSPLLMQLALQYAYPQAKRVLDLLPRSLQPPPNEGEEATSPEEFRFVGVIPNPHWQWGGPALGVGLPTSGPNGLSSSQASGGLLPLLLLQPKKSLTVQLAFKPIKASLSSTLIFIRNNLTALEVVRVSGQGGYAQFRFGNRKPGNPSPLLFELTEKHLKDCERETPWKYSMPNLTVKRSFTARNTGDLPVYVTGLDIDGLPCEGYGFRILSCGPFEMPANGTHKVEIAFTPDFTLSKVQRVLRIHSGGGAVGSTISNYTMLASLPTYMLAPCSSVLPRPSWESKLYLAVILFSLILLLIVVAAAFFESDRILKCTLVAMASSAAAAAAVSSPAANTCPTPVTPVNMTCSSHQAWTHPTGQNHSEGRKRDGQGRGSAPFSTSWVGVTNRDRHINEEDVGLRGSEVTESASSKGKKKLGRRNGGFKTMQHAVASALRVDRIEIGVSPSRSAGDTCLLEVPKETGKRNGGKGGKLLSEGACSEEETCSTTTESSNNEEIEKTTFQENDSSSRQSKDRSKEDSNRISLSPIPSVITSTKHCKVPSPVLPNSRSSSNESSAPSPILLSSSASSSSSSSPPADFRDNYEGDCDDEDDYALRDDKTLGAALRAAERSCELSVPSLGTGNIGSVPKSKGASAQTPKAIASSQSKSSSEINEVGKSRGGGDSQRTVAPPSLELPYKPKPLKSVGRKESKGLSLVVTAKRRLGDIDHTISRPVPPPPPRQVTPPPPPTSSPLQSPPWDPHRMRSGNHTNDSPSPPILYSNVVSSSGERQYPTLGPAVSRPSAIPATRPQVERQEETSMRKKSQSRGRAEDSIISSATLPSMPMAPGSIPRGMLGPIGRGAARPRPTASSPQVAPSPRLPPAWATSLQHRSLTSQGTSTSIQSLQSSSSDSHLFGDNFAKSPLKHESFTSQVNNVGYVGDNLNTSASNKAQFGSIGGSNVLSSGRNVWEQQSIMKVLQEERRKRVEEHQRINILKAESLWDPIYPSSGSIQSGLEKDQHIQKEIQPSSSDRSESPWSGFGNRGVWSSSVWTSSEGSTLHAPSAVDIPSAQTHSSLSHHPPGIASRQETRGLSSLSLSSRASPPGIQLPPVNNVGYVGDNLNTSASNKAQFGSIGGSNVLSSGRNVWEQQSIMKVLQEERRKRVEEHQRINILKAESLWDPIYPSSGSIQSGLEKDQHIQKEIQPSSSDRSESPWSGFGNRGVWSSSVWTSSEGSTLHAPSAVDIPSAQTHSSLSHHPPGIASRQETRGLSSLSLSSRASPPGIQLPPVTPLSPSTGFESLTLCPHLWLKVLERSPQFILFN</sequence>
<feature type="compositionally biased region" description="Low complexity" evidence="1">
    <location>
        <begin position="939"/>
        <end position="970"/>
    </location>
</feature>
<dbReference type="Proteomes" id="UP000792457">
    <property type="component" value="Unassembled WGS sequence"/>
</dbReference>
<feature type="compositionally biased region" description="Low complexity" evidence="1">
    <location>
        <begin position="1264"/>
        <end position="1283"/>
    </location>
</feature>
<feature type="region of interest" description="Disordered" evidence="1">
    <location>
        <begin position="1561"/>
        <end position="1590"/>
    </location>
</feature>
<dbReference type="PANTHER" id="PTHR22050:SF0">
    <property type="entry name" value="TRANSMEMBRANE PROTEIN 131 HOMOLOG"/>
    <property type="match status" value="1"/>
</dbReference>
<feature type="compositionally biased region" description="Pro residues" evidence="1">
    <location>
        <begin position="1106"/>
        <end position="1131"/>
    </location>
</feature>
<organism evidence="5 6">
    <name type="scientific">Ladona fulva</name>
    <name type="common">Scarce chaser dragonfly</name>
    <name type="synonym">Libellula fulva</name>
    <dbReference type="NCBI Taxonomy" id="123851"/>
    <lineage>
        <taxon>Eukaryota</taxon>
        <taxon>Metazoa</taxon>
        <taxon>Ecdysozoa</taxon>
        <taxon>Arthropoda</taxon>
        <taxon>Hexapoda</taxon>
        <taxon>Insecta</taxon>
        <taxon>Pterygota</taxon>
        <taxon>Palaeoptera</taxon>
        <taxon>Odonata</taxon>
        <taxon>Epiprocta</taxon>
        <taxon>Anisoptera</taxon>
        <taxon>Libelluloidea</taxon>
        <taxon>Libellulidae</taxon>
        <taxon>Ladona</taxon>
    </lineage>
</organism>
<feature type="region of interest" description="Disordered" evidence="1">
    <location>
        <begin position="839"/>
        <end position="986"/>
    </location>
</feature>
<feature type="compositionally biased region" description="Low complexity" evidence="1">
    <location>
        <begin position="878"/>
        <end position="887"/>
    </location>
</feature>
<feature type="compositionally biased region" description="Basic and acidic residues" evidence="1">
    <location>
        <begin position="781"/>
        <end position="792"/>
    </location>
</feature>
<feature type="region of interest" description="Disordered" evidence="1">
    <location>
        <begin position="743"/>
        <end position="817"/>
    </location>
</feature>
<feature type="region of interest" description="Disordered" evidence="1">
    <location>
        <begin position="1441"/>
        <end position="1482"/>
    </location>
</feature>
<dbReference type="OrthoDB" id="168404at2759"/>
<reference evidence="5" key="1">
    <citation type="submission" date="2013-04" db="EMBL/GenBank/DDBJ databases">
        <authorList>
            <person name="Qu J."/>
            <person name="Murali S.C."/>
            <person name="Bandaranaike D."/>
            <person name="Bellair M."/>
            <person name="Blankenburg K."/>
            <person name="Chao H."/>
            <person name="Dinh H."/>
            <person name="Doddapaneni H."/>
            <person name="Downs B."/>
            <person name="Dugan-Rocha S."/>
            <person name="Elkadiri S."/>
            <person name="Gnanaolivu R.D."/>
            <person name="Hernandez B."/>
            <person name="Javaid M."/>
            <person name="Jayaseelan J.C."/>
            <person name="Lee S."/>
            <person name="Li M."/>
            <person name="Ming W."/>
            <person name="Munidasa M."/>
            <person name="Muniz J."/>
            <person name="Nguyen L."/>
            <person name="Ongeri F."/>
            <person name="Osuji N."/>
            <person name="Pu L.-L."/>
            <person name="Puazo M."/>
            <person name="Qu C."/>
            <person name="Quiroz J."/>
            <person name="Raj R."/>
            <person name="Weissenberger G."/>
            <person name="Xin Y."/>
            <person name="Zou X."/>
            <person name="Han Y."/>
            <person name="Richards S."/>
            <person name="Worley K."/>
            <person name="Muzny D."/>
            <person name="Gibbs R."/>
        </authorList>
    </citation>
    <scope>NUCLEOTIDE SEQUENCE</scope>
    <source>
        <strain evidence="5">Sampled in the wild</strain>
    </source>
</reference>
<reference evidence="5" key="2">
    <citation type="submission" date="2017-10" db="EMBL/GenBank/DDBJ databases">
        <title>Ladona fulva Genome sequencing and assembly.</title>
        <authorList>
            <person name="Murali S."/>
            <person name="Richards S."/>
            <person name="Bandaranaike D."/>
            <person name="Bellair M."/>
            <person name="Blankenburg K."/>
            <person name="Chao H."/>
            <person name="Dinh H."/>
            <person name="Doddapaneni H."/>
            <person name="Dugan-Rocha S."/>
            <person name="Elkadiri S."/>
            <person name="Gnanaolivu R."/>
            <person name="Hernandez B."/>
            <person name="Skinner E."/>
            <person name="Javaid M."/>
            <person name="Lee S."/>
            <person name="Li M."/>
            <person name="Ming W."/>
            <person name="Munidasa M."/>
            <person name="Muniz J."/>
            <person name="Nguyen L."/>
            <person name="Hughes D."/>
            <person name="Osuji N."/>
            <person name="Pu L.-L."/>
            <person name="Puazo M."/>
            <person name="Qu C."/>
            <person name="Quiroz J."/>
            <person name="Raj R."/>
            <person name="Weissenberger G."/>
            <person name="Xin Y."/>
            <person name="Zou X."/>
            <person name="Han Y."/>
            <person name="Worley K."/>
            <person name="Muzny D."/>
            <person name="Gibbs R."/>
        </authorList>
    </citation>
    <scope>NUCLEOTIDE SEQUENCE</scope>
    <source>
        <strain evidence="5">Sampled in the wild</strain>
    </source>
</reference>
<feature type="region of interest" description="Disordered" evidence="1">
    <location>
        <begin position="1383"/>
        <end position="1412"/>
    </location>
</feature>
<dbReference type="Pfam" id="PF24499">
    <property type="entry name" value="Ig_TMEM131L_4"/>
    <property type="match status" value="1"/>
</dbReference>
<feature type="non-terminal residue" evidence="5">
    <location>
        <position position="1694"/>
    </location>
</feature>